<organism evidence="8 9">
    <name type="scientific">Coptis chinensis</name>
    <dbReference type="NCBI Taxonomy" id="261450"/>
    <lineage>
        <taxon>Eukaryota</taxon>
        <taxon>Viridiplantae</taxon>
        <taxon>Streptophyta</taxon>
        <taxon>Embryophyta</taxon>
        <taxon>Tracheophyta</taxon>
        <taxon>Spermatophyta</taxon>
        <taxon>Magnoliopsida</taxon>
        <taxon>Ranunculales</taxon>
        <taxon>Ranunculaceae</taxon>
        <taxon>Coptidoideae</taxon>
        <taxon>Coptis</taxon>
    </lineage>
</organism>
<dbReference type="Proteomes" id="UP000631114">
    <property type="component" value="Unassembled WGS sequence"/>
</dbReference>
<dbReference type="PANTHER" id="PTHR33228:SF77">
    <property type="entry name" value="PROTEIN GLUTAMINE DUMPER 2"/>
    <property type="match status" value="1"/>
</dbReference>
<comment type="caution">
    <text evidence="8">The sequence shown here is derived from an EMBL/GenBank/DDBJ whole genome shotgun (WGS) entry which is preliminary data.</text>
</comment>
<dbReference type="AlphaFoldDB" id="A0A835LK32"/>
<dbReference type="EMBL" id="JADFTS010000007">
    <property type="protein sequence ID" value="KAF9598538.1"/>
    <property type="molecule type" value="Genomic_DNA"/>
</dbReference>
<name>A0A835LK32_9MAGN</name>
<evidence type="ECO:0000256" key="6">
    <source>
        <dbReference type="ARBA" id="ARBA00022989"/>
    </source>
</evidence>
<protein>
    <submittedName>
        <fullName evidence="8">Uncharacterized protein</fullName>
    </submittedName>
</protein>
<dbReference type="OrthoDB" id="1930784at2759"/>
<keyword evidence="6" id="KW-1133">Transmembrane helix</keyword>
<keyword evidence="3" id="KW-0813">Transport</keyword>
<keyword evidence="5" id="KW-0029">Amino-acid transport</keyword>
<keyword evidence="9" id="KW-1185">Reference proteome</keyword>
<sequence>MQQQPHSPWHSSIPYLFGGLAAIYVGSHNEERDLEKAQDSIKTCPVFEEKIVVIMAGNDNHTYLATPVFTNNVSSFHQDNETISNEKEVVVSEKNEDEKDPNRTLMNNIKVWKKLGKPKPKHQGVVVVSSNFCLLPN</sequence>
<comment type="similarity">
    <text evidence="2">Belongs to the GLUTAMINE DUMPER 1 (TC 9.B.60) family.</text>
</comment>
<dbReference type="GO" id="GO:0016020">
    <property type="term" value="C:membrane"/>
    <property type="evidence" value="ECO:0007669"/>
    <property type="project" value="UniProtKB-SubCell"/>
</dbReference>
<proteinExistence type="inferred from homology"/>
<comment type="subcellular location">
    <subcellularLocation>
        <location evidence="1">Membrane</location>
        <topology evidence="1">Single-pass membrane protein</topology>
    </subcellularLocation>
</comment>
<keyword evidence="7" id="KW-0472">Membrane</keyword>
<evidence type="ECO:0000256" key="3">
    <source>
        <dbReference type="ARBA" id="ARBA00022448"/>
    </source>
</evidence>
<reference evidence="8 9" key="1">
    <citation type="submission" date="2020-10" db="EMBL/GenBank/DDBJ databases">
        <title>The Coptis chinensis genome and diversification of protoberbering-type alkaloids.</title>
        <authorList>
            <person name="Wang B."/>
            <person name="Shu S."/>
            <person name="Song C."/>
            <person name="Liu Y."/>
        </authorList>
    </citation>
    <scope>NUCLEOTIDE SEQUENCE [LARGE SCALE GENOMIC DNA]</scope>
    <source>
        <strain evidence="8">HL-2020</strain>
        <tissue evidence="8">Leaf</tissue>
    </source>
</reference>
<evidence type="ECO:0000256" key="4">
    <source>
        <dbReference type="ARBA" id="ARBA00022692"/>
    </source>
</evidence>
<evidence type="ECO:0000256" key="1">
    <source>
        <dbReference type="ARBA" id="ARBA00004167"/>
    </source>
</evidence>
<dbReference type="PANTHER" id="PTHR33228">
    <property type="entry name" value="PROTEIN GLUTAMINE DUMPER 4-RELATED"/>
    <property type="match status" value="1"/>
</dbReference>
<keyword evidence="4" id="KW-0812">Transmembrane</keyword>
<dbReference type="GO" id="GO:0080143">
    <property type="term" value="P:regulation of amino acid export"/>
    <property type="evidence" value="ECO:0007669"/>
    <property type="project" value="InterPro"/>
</dbReference>
<evidence type="ECO:0000313" key="9">
    <source>
        <dbReference type="Proteomes" id="UP000631114"/>
    </source>
</evidence>
<evidence type="ECO:0000256" key="2">
    <source>
        <dbReference type="ARBA" id="ARBA00009977"/>
    </source>
</evidence>
<evidence type="ECO:0000256" key="7">
    <source>
        <dbReference type="ARBA" id="ARBA00023136"/>
    </source>
</evidence>
<dbReference type="InterPro" id="IPR040359">
    <property type="entry name" value="GDU"/>
</dbReference>
<evidence type="ECO:0000256" key="5">
    <source>
        <dbReference type="ARBA" id="ARBA00022970"/>
    </source>
</evidence>
<evidence type="ECO:0000313" key="8">
    <source>
        <dbReference type="EMBL" id="KAF9598538.1"/>
    </source>
</evidence>
<dbReference type="GO" id="GO:0006865">
    <property type="term" value="P:amino acid transport"/>
    <property type="evidence" value="ECO:0007669"/>
    <property type="project" value="UniProtKB-KW"/>
</dbReference>
<accession>A0A835LK32</accession>
<gene>
    <name evidence="8" type="ORF">IFM89_028070</name>
</gene>